<evidence type="ECO:0000256" key="1">
    <source>
        <dbReference type="ARBA" id="ARBA00004123"/>
    </source>
</evidence>
<feature type="region of interest" description="Disordered" evidence="4">
    <location>
        <begin position="246"/>
        <end position="289"/>
    </location>
</feature>
<dbReference type="PROSITE" id="PS50174">
    <property type="entry name" value="G_PATCH"/>
    <property type="match status" value="1"/>
</dbReference>
<proteinExistence type="inferred from homology"/>
<evidence type="ECO:0000256" key="2">
    <source>
        <dbReference type="ARBA" id="ARBA00008576"/>
    </source>
</evidence>
<feature type="region of interest" description="Disordered" evidence="4">
    <location>
        <begin position="145"/>
        <end position="194"/>
    </location>
</feature>
<accession>A0A0F7SWM4</accession>
<dbReference type="GO" id="GO:0005681">
    <property type="term" value="C:spliceosomal complex"/>
    <property type="evidence" value="ECO:0007669"/>
    <property type="project" value="TreeGrafter"/>
</dbReference>
<evidence type="ECO:0000256" key="3">
    <source>
        <dbReference type="ARBA" id="ARBA00023242"/>
    </source>
</evidence>
<keyword evidence="3" id="KW-0539">Nucleus</keyword>
<dbReference type="InterPro" id="IPR026822">
    <property type="entry name" value="Spp2/MOS2_G-patch"/>
</dbReference>
<feature type="compositionally biased region" description="Polar residues" evidence="4">
    <location>
        <begin position="65"/>
        <end position="79"/>
    </location>
</feature>
<feature type="compositionally biased region" description="Basic and acidic residues" evidence="4">
    <location>
        <begin position="276"/>
        <end position="288"/>
    </location>
</feature>
<evidence type="ECO:0000313" key="6">
    <source>
        <dbReference type="EMBL" id="CED85065.1"/>
    </source>
</evidence>
<protein>
    <submittedName>
        <fullName evidence="6">G-patch domain</fullName>
    </submittedName>
</protein>
<evidence type="ECO:0000259" key="5">
    <source>
        <dbReference type="PROSITE" id="PS50174"/>
    </source>
</evidence>
<feature type="compositionally biased region" description="Low complexity" evidence="4">
    <location>
        <begin position="145"/>
        <end position="159"/>
    </location>
</feature>
<dbReference type="GO" id="GO:0003676">
    <property type="term" value="F:nucleic acid binding"/>
    <property type="evidence" value="ECO:0007669"/>
    <property type="project" value="InterPro"/>
</dbReference>
<sequence length="464" mass="49012">MSSDSFRIHNPSASPASSAPASSAPGSPSSSSSTNSTSSFNASRPAAAFRVPHAPNRPSPLAAAAQSSGRRFVSYQGNSDSEDDEPAGGARMVSNGDRDNVGRVDQEVELGWVLDAKGKGTYITPQVRSQEIIIPSLANKDWRNSSRAASSRVATTTATKTRKTEIYLPPGAKTDPNAGPVNTREITGDGPEEGGLIRHVRLATSTVAISTNSTPEESPTGEGSVKAKEKVELTLEERALRAVLASAGEQGSDDGEELDAIPKQEDQRQNTITEEEAFRRDVETRPDESSLDDYARVPVASFGLALLKGMGWKEGQAASRTRPGMVEAYVPKSRPSLLGIGAKERDAPTLAKGEKPKKPWKVKEEARKYSPIVRVSSSKESSVSRLLAGGKIGIAQGVHEGGGRRAGVIAVGTRPRAGTMMTGEIGIETADQIMRGIEIAGGMIGGTKIGTEGGTRYTTYLVWL</sequence>
<dbReference type="InterPro" id="IPR000467">
    <property type="entry name" value="G_patch_dom"/>
</dbReference>
<reference evidence="6" key="1">
    <citation type="submission" date="2014-08" db="EMBL/GenBank/DDBJ databases">
        <authorList>
            <person name="Sharma Rahul"/>
            <person name="Thines Marco"/>
        </authorList>
    </citation>
    <scope>NUCLEOTIDE SEQUENCE</scope>
</reference>
<dbReference type="PANTHER" id="PTHR15818:SF2">
    <property type="entry name" value="G-PATCH DOMAIN AND KOW MOTIFS-CONTAINING PROTEIN"/>
    <property type="match status" value="1"/>
</dbReference>
<comment type="similarity">
    <text evidence="2">Belongs to the SPP2 family.</text>
</comment>
<comment type="subcellular location">
    <subcellularLocation>
        <location evidence="1">Nucleus</location>
    </subcellularLocation>
</comment>
<organism evidence="6">
    <name type="scientific">Phaffia rhodozyma</name>
    <name type="common">Yeast</name>
    <name type="synonym">Xanthophyllomyces dendrorhous</name>
    <dbReference type="NCBI Taxonomy" id="264483"/>
    <lineage>
        <taxon>Eukaryota</taxon>
        <taxon>Fungi</taxon>
        <taxon>Dikarya</taxon>
        <taxon>Basidiomycota</taxon>
        <taxon>Agaricomycotina</taxon>
        <taxon>Tremellomycetes</taxon>
        <taxon>Cystofilobasidiales</taxon>
        <taxon>Mrakiaceae</taxon>
        <taxon>Phaffia</taxon>
    </lineage>
</organism>
<dbReference type="Pfam" id="PF12656">
    <property type="entry name" value="G-patch_2"/>
    <property type="match status" value="1"/>
</dbReference>
<dbReference type="PANTHER" id="PTHR15818">
    <property type="entry name" value="G PATCH AND KOW-CONTAINING"/>
    <property type="match status" value="1"/>
</dbReference>
<dbReference type="InterPro" id="IPR045166">
    <property type="entry name" value="Spp2-like"/>
</dbReference>
<name>A0A0F7SWM4_PHARH</name>
<feature type="domain" description="G-patch" evidence="5">
    <location>
        <begin position="299"/>
        <end position="345"/>
    </location>
</feature>
<dbReference type="AlphaFoldDB" id="A0A0F7SWM4"/>
<feature type="region of interest" description="Disordered" evidence="4">
    <location>
        <begin position="1"/>
        <end position="102"/>
    </location>
</feature>
<dbReference type="EMBL" id="LN483332">
    <property type="protein sequence ID" value="CED85065.1"/>
    <property type="molecule type" value="Genomic_DNA"/>
</dbReference>
<dbReference type="GO" id="GO:0000398">
    <property type="term" value="P:mRNA splicing, via spliceosome"/>
    <property type="evidence" value="ECO:0007669"/>
    <property type="project" value="InterPro"/>
</dbReference>
<feature type="compositionally biased region" description="Low complexity" evidence="4">
    <location>
        <begin position="11"/>
        <end position="43"/>
    </location>
</feature>
<evidence type="ECO:0000256" key="4">
    <source>
        <dbReference type="SAM" id="MobiDB-lite"/>
    </source>
</evidence>